<gene>
    <name evidence="1" type="ORF">A3B30_00635</name>
</gene>
<organism evidence="1 2">
    <name type="scientific">Candidatus Komeilibacteria bacterium RIFCSPLOWO2_01_FULL_52_15</name>
    <dbReference type="NCBI Taxonomy" id="1798551"/>
    <lineage>
        <taxon>Bacteria</taxon>
        <taxon>Candidatus Komeiliibacteriota</taxon>
    </lineage>
</organism>
<evidence type="ECO:0008006" key="3">
    <source>
        <dbReference type="Google" id="ProtNLM"/>
    </source>
</evidence>
<protein>
    <recommendedName>
        <fullName evidence="3">Lipoprotein</fullName>
    </recommendedName>
</protein>
<dbReference type="Proteomes" id="UP000178248">
    <property type="component" value="Unassembled WGS sequence"/>
</dbReference>
<proteinExistence type="predicted"/>
<evidence type="ECO:0000313" key="2">
    <source>
        <dbReference type="Proteomes" id="UP000178248"/>
    </source>
</evidence>
<accession>A0A1G2BQ34</accession>
<name>A0A1G2BQ34_9BACT</name>
<evidence type="ECO:0000313" key="1">
    <source>
        <dbReference type="EMBL" id="OGY91208.1"/>
    </source>
</evidence>
<dbReference type="PROSITE" id="PS51257">
    <property type="entry name" value="PROKAR_LIPOPROTEIN"/>
    <property type="match status" value="1"/>
</dbReference>
<sequence>MKMTRPEFRFHSTLLSVALVAGIALAVTGMGCAPAQKPRKPPEAERKTDAVADLALTPQEIEALAKLEKSPRIASGTDPLQEAVITTTPDEKNSMTPSGVCTYGIRAVYPDANSVIATSTAQARCDSGLTADDRVITRAHRLLSNSQTNEFVVIRYAECDLWYRTQCTRLLKTQAALTKALSQEKKK</sequence>
<comment type="caution">
    <text evidence="1">The sequence shown here is derived from an EMBL/GenBank/DDBJ whole genome shotgun (WGS) entry which is preliminary data.</text>
</comment>
<dbReference type="EMBL" id="MHKM01000025">
    <property type="protein sequence ID" value="OGY91208.1"/>
    <property type="molecule type" value="Genomic_DNA"/>
</dbReference>
<dbReference type="AlphaFoldDB" id="A0A1G2BQ34"/>
<reference evidence="1 2" key="1">
    <citation type="journal article" date="2016" name="Nat. Commun.">
        <title>Thousands of microbial genomes shed light on interconnected biogeochemical processes in an aquifer system.</title>
        <authorList>
            <person name="Anantharaman K."/>
            <person name="Brown C.T."/>
            <person name="Hug L.A."/>
            <person name="Sharon I."/>
            <person name="Castelle C.J."/>
            <person name="Probst A.J."/>
            <person name="Thomas B.C."/>
            <person name="Singh A."/>
            <person name="Wilkins M.J."/>
            <person name="Karaoz U."/>
            <person name="Brodie E.L."/>
            <person name="Williams K.H."/>
            <person name="Hubbard S.S."/>
            <person name="Banfield J.F."/>
        </authorList>
    </citation>
    <scope>NUCLEOTIDE SEQUENCE [LARGE SCALE GENOMIC DNA]</scope>
</reference>